<dbReference type="AlphaFoldDB" id="A0A1M2V439"/>
<gene>
    <name evidence="2" type="ORF">TRAPUB_7083</name>
</gene>
<protein>
    <submittedName>
        <fullName evidence="2">Uncharacterized protein</fullName>
    </submittedName>
</protein>
<dbReference type="EMBL" id="MNAD01001672">
    <property type="protein sequence ID" value="OJT02389.1"/>
    <property type="molecule type" value="Genomic_DNA"/>
</dbReference>
<reference evidence="2 3" key="1">
    <citation type="submission" date="2016-10" db="EMBL/GenBank/DDBJ databases">
        <title>Genome sequence of the basidiomycete white-rot fungus Trametes pubescens.</title>
        <authorList>
            <person name="Makela M.R."/>
            <person name="Granchi Z."/>
            <person name="Peng M."/>
            <person name="De Vries R.P."/>
            <person name="Grigoriev I."/>
            <person name="Riley R."/>
            <person name="Hilden K."/>
        </authorList>
    </citation>
    <scope>NUCLEOTIDE SEQUENCE [LARGE SCALE GENOMIC DNA]</scope>
    <source>
        <strain evidence="2 3">FBCC735</strain>
    </source>
</reference>
<name>A0A1M2V439_TRAPU</name>
<feature type="compositionally biased region" description="Basic and acidic residues" evidence="1">
    <location>
        <begin position="19"/>
        <end position="32"/>
    </location>
</feature>
<feature type="region of interest" description="Disordered" evidence="1">
    <location>
        <begin position="15"/>
        <end position="47"/>
    </location>
</feature>
<evidence type="ECO:0000256" key="1">
    <source>
        <dbReference type="SAM" id="MobiDB-lite"/>
    </source>
</evidence>
<evidence type="ECO:0000313" key="3">
    <source>
        <dbReference type="Proteomes" id="UP000184267"/>
    </source>
</evidence>
<accession>A0A1M2V439</accession>
<evidence type="ECO:0000313" key="2">
    <source>
        <dbReference type="EMBL" id="OJT02389.1"/>
    </source>
</evidence>
<comment type="caution">
    <text evidence="2">The sequence shown here is derived from an EMBL/GenBank/DDBJ whole genome shotgun (WGS) entry which is preliminary data.</text>
</comment>
<keyword evidence="3" id="KW-1185">Reference proteome</keyword>
<organism evidence="2 3">
    <name type="scientific">Trametes pubescens</name>
    <name type="common">White-rot fungus</name>
    <dbReference type="NCBI Taxonomy" id="154538"/>
    <lineage>
        <taxon>Eukaryota</taxon>
        <taxon>Fungi</taxon>
        <taxon>Dikarya</taxon>
        <taxon>Basidiomycota</taxon>
        <taxon>Agaricomycotina</taxon>
        <taxon>Agaricomycetes</taxon>
        <taxon>Polyporales</taxon>
        <taxon>Polyporaceae</taxon>
        <taxon>Trametes</taxon>
    </lineage>
</organism>
<proteinExistence type="predicted"/>
<dbReference type="Proteomes" id="UP000184267">
    <property type="component" value="Unassembled WGS sequence"/>
</dbReference>
<sequence>MSRAWPNIRTLKIEWPPEPETRTGTHYQRDADSENLDGYGYSLPGADAPDRPRATLAGLVPLGRRCTALQKLEVALADMHAVPNFDGRRRPPVFLNNTEDARPLKVLRTAGFIPADPCGGVVFVAGAAGSFLD</sequence>